<accession>A0A3E1IZT9</accession>
<proteinExistence type="predicted"/>
<dbReference type="SUPFAM" id="SSF109604">
    <property type="entry name" value="HD-domain/PDEase-like"/>
    <property type="match status" value="1"/>
</dbReference>
<dbReference type="InterPro" id="IPR006674">
    <property type="entry name" value="HD_domain"/>
</dbReference>
<evidence type="ECO:0000313" key="3">
    <source>
        <dbReference type="Proteomes" id="UP000259221"/>
    </source>
</evidence>
<name>A0A3E1IZT9_GARVA</name>
<dbReference type="AlphaFoldDB" id="A0A3E1IZT9"/>
<dbReference type="OrthoDB" id="1722553at2"/>
<evidence type="ECO:0000259" key="1">
    <source>
        <dbReference type="Pfam" id="PF01966"/>
    </source>
</evidence>
<evidence type="ECO:0000313" key="2">
    <source>
        <dbReference type="EMBL" id="RFD79635.1"/>
    </source>
</evidence>
<keyword evidence="2" id="KW-0378">Hydrolase</keyword>
<dbReference type="RefSeq" id="WP_116712421.1">
    <property type="nucleotide sequence ID" value="NZ_LRTV01000008.1"/>
</dbReference>
<dbReference type="GO" id="GO:0016787">
    <property type="term" value="F:hydrolase activity"/>
    <property type="evidence" value="ECO:0007669"/>
    <property type="project" value="UniProtKB-KW"/>
</dbReference>
<reference evidence="2 3" key="1">
    <citation type="submission" date="2016-02" db="EMBL/GenBank/DDBJ databases">
        <authorList>
            <person name="Alioto T."/>
            <person name="Alioto T."/>
        </authorList>
    </citation>
    <scope>NUCLEOTIDE SEQUENCE [LARGE SCALE GENOMIC DNA]</scope>
    <source>
        <strain evidence="2 3">NR010</strain>
    </source>
</reference>
<dbReference type="Pfam" id="PF01966">
    <property type="entry name" value="HD"/>
    <property type="match status" value="1"/>
</dbReference>
<organism evidence="2 3">
    <name type="scientific">Gardnerella vaginalis</name>
    <dbReference type="NCBI Taxonomy" id="2702"/>
    <lineage>
        <taxon>Bacteria</taxon>
        <taxon>Bacillati</taxon>
        <taxon>Actinomycetota</taxon>
        <taxon>Actinomycetes</taxon>
        <taxon>Bifidobacteriales</taxon>
        <taxon>Bifidobacteriaceae</taxon>
        <taxon>Gardnerella</taxon>
    </lineage>
</organism>
<dbReference type="CDD" id="cd00077">
    <property type="entry name" value="HDc"/>
    <property type="match status" value="1"/>
</dbReference>
<dbReference type="Gene3D" id="1.10.3210.10">
    <property type="entry name" value="Hypothetical protein af1432"/>
    <property type="match status" value="1"/>
</dbReference>
<dbReference type="Proteomes" id="UP000259221">
    <property type="component" value="Unassembled WGS sequence"/>
</dbReference>
<comment type="caution">
    <text evidence="2">The sequence shown here is derived from an EMBL/GenBank/DDBJ whole genome shotgun (WGS) entry which is preliminary data.</text>
</comment>
<dbReference type="InterPro" id="IPR003607">
    <property type="entry name" value="HD/PDEase_dom"/>
</dbReference>
<sequence length="270" mass="29964">MNESLSLTHCDAIKLADIPDFEQVEQLHRDTAPSRAAYDVIHGHCAVIATISWQIAHHCNMLLNAKSCANPMGAALRERAQLAQKCMSELIGEAYLTLPSVTGGSAPCQYVDEYAALVGGLIHDIGTYFVLEKDGSNKFAGELRFDGPHYILHGLRGYNYLVERGFSEDIAQFARNHTGVGLTREQVLSQNLPLPAADYMPRTLEQEIVMVADKYNSKSIPPRFLTVDSYRRKAARFGEDNALRWMQLVEKYGEPDIEALAKCFGLSVDA</sequence>
<feature type="domain" description="HD" evidence="1">
    <location>
        <begin position="112"/>
        <end position="215"/>
    </location>
</feature>
<gene>
    <name evidence="2" type="ORF">AXE77_04490</name>
</gene>
<dbReference type="EMBL" id="LRTV01000008">
    <property type="protein sequence ID" value="RFD79635.1"/>
    <property type="molecule type" value="Genomic_DNA"/>
</dbReference>
<protein>
    <submittedName>
        <fullName evidence="2">Phosphohydrolase</fullName>
    </submittedName>
</protein>